<sequence>MDYKSNLIQEMGRQLLLVSGVNEIKGINLANEQIGIPKLEIEESDKFRFIITANNKEFFPFSFAVSKKYEKVTIDFLKNNGKVICIFKEIDPKKLGYTKDELDDLKVDGSIFIDGLAEEVINQLK</sequence>
<reference evidence="1 2" key="1">
    <citation type="submission" date="2018-06" db="EMBL/GenBank/DDBJ databases">
        <authorList>
            <person name="Strepis N."/>
        </authorList>
    </citation>
    <scope>NUCLEOTIDE SEQUENCE [LARGE SCALE GENOMIC DNA]</scope>
    <source>
        <strain evidence="1">LUCI</strain>
    </source>
</reference>
<name>A0A498R358_9FIRM</name>
<protein>
    <submittedName>
        <fullName evidence="1">Uncharacterized protein</fullName>
    </submittedName>
</protein>
<dbReference type="RefSeq" id="WP_122626574.1">
    <property type="nucleotide sequence ID" value="NZ_UPPP01000057.1"/>
</dbReference>
<keyword evidence="2" id="KW-1185">Reference proteome</keyword>
<gene>
    <name evidence="1" type="ORF">LUCI_0795</name>
</gene>
<evidence type="ECO:0000313" key="1">
    <source>
        <dbReference type="EMBL" id="VBB05585.1"/>
    </source>
</evidence>
<dbReference type="AlphaFoldDB" id="A0A498R358"/>
<dbReference type="EMBL" id="UPPP01000057">
    <property type="protein sequence ID" value="VBB05585.1"/>
    <property type="molecule type" value="Genomic_DNA"/>
</dbReference>
<dbReference type="Proteomes" id="UP000277811">
    <property type="component" value="Unassembled WGS sequence"/>
</dbReference>
<accession>A0A498R358</accession>
<organism evidence="1 2">
    <name type="scientific">Lucifera butyrica</name>
    <dbReference type="NCBI Taxonomy" id="1351585"/>
    <lineage>
        <taxon>Bacteria</taxon>
        <taxon>Bacillati</taxon>
        <taxon>Bacillota</taxon>
        <taxon>Negativicutes</taxon>
        <taxon>Veillonellales</taxon>
        <taxon>Veillonellaceae</taxon>
        <taxon>Lucifera</taxon>
    </lineage>
</organism>
<evidence type="ECO:0000313" key="2">
    <source>
        <dbReference type="Proteomes" id="UP000277811"/>
    </source>
</evidence>
<proteinExistence type="predicted"/>